<dbReference type="KEGG" id="ccs:CCNA_02808"/>
<dbReference type="RefSeq" id="YP_002518181.3">
    <property type="nucleotide sequence ID" value="NC_011916.1"/>
</dbReference>
<evidence type="ECO:0000313" key="2">
    <source>
        <dbReference type="Proteomes" id="UP000001364"/>
    </source>
</evidence>
<dbReference type="Proteomes" id="UP000001364">
    <property type="component" value="Chromosome"/>
</dbReference>
<dbReference type="PROSITE" id="PS51318">
    <property type="entry name" value="TAT"/>
    <property type="match status" value="1"/>
</dbReference>
<dbReference type="OrthoDB" id="7188134at2"/>
<dbReference type="InterPro" id="IPR006311">
    <property type="entry name" value="TAT_signal"/>
</dbReference>
<organism evidence="1 2">
    <name type="scientific">Caulobacter vibrioides (strain NA1000 / CB15N)</name>
    <name type="common">Caulobacter crescentus</name>
    <dbReference type="NCBI Taxonomy" id="565050"/>
    <lineage>
        <taxon>Bacteria</taxon>
        <taxon>Pseudomonadati</taxon>
        <taxon>Pseudomonadota</taxon>
        <taxon>Alphaproteobacteria</taxon>
        <taxon>Caulobacterales</taxon>
        <taxon>Caulobacteraceae</taxon>
        <taxon>Caulobacter</taxon>
    </lineage>
</organism>
<accession>A0A0H3CBI2</accession>
<protein>
    <submittedName>
        <fullName evidence="1">Uncharacterized protein</fullName>
    </submittedName>
</protein>
<dbReference type="PATRIC" id="fig|565050.3.peg.2746"/>
<dbReference type="HOGENOM" id="CLU_1783401_0_0_5"/>
<dbReference type="EMBL" id="CP001340">
    <property type="protein sequence ID" value="ACL96273.3"/>
    <property type="molecule type" value="Genomic_DNA"/>
</dbReference>
<reference evidence="1 2" key="1">
    <citation type="journal article" date="2010" name="J. Bacteriol.">
        <title>The genetic basis of laboratory adaptation in Caulobacter crescentus.</title>
        <authorList>
            <person name="Marks M.E."/>
            <person name="Castro-Rojas C.M."/>
            <person name="Teiling C."/>
            <person name="Du L."/>
            <person name="Kapatral V."/>
            <person name="Walunas T.L."/>
            <person name="Crosson S."/>
        </authorList>
    </citation>
    <scope>NUCLEOTIDE SEQUENCE [LARGE SCALE GENOMIC DNA]</scope>
    <source>
        <strain evidence="2">NA1000 / CB15N</strain>
    </source>
</reference>
<dbReference type="AlphaFoldDB" id="A0A0H3CBI2"/>
<name>A0A0H3CBI2_CAUVN</name>
<gene>
    <name evidence="1" type="ordered locus">CCNA_02808</name>
</gene>
<dbReference type="GeneID" id="7331132"/>
<keyword evidence="2" id="KW-1185">Reference proteome</keyword>
<dbReference type="RefSeq" id="WP_010920569.1">
    <property type="nucleotide sequence ID" value="NC_011916.1"/>
</dbReference>
<proteinExistence type="predicted"/>
<sequence>MARGRLSMGTRRNLLTPLVIGAGALWVLPLLAPPATQARAQARLKPQPAFERLSQGHLKVLTASARRAPDGLTISGLVRRAPGWKTGVDGHFDIEAFDGDGRSLGSTSLAWRGAFGLNGHNHAARYQAQIKGADLEAVARVRVAYKTLTHAAACAETDR</sequence>
<evidence type="ECO:0000313" key="1">
    <source>
        <dbReference type="EMBL" id="ACL96273.3"/>
    </source>
</evidence>